<accession>A0A453JC12</accession>
<evidence type="ECO:0000313" key="1">
    <source>
        <dbReference type="EnsemblPlants" id="AET4Gv20859300.1"/>
    </source>
</evidence>
<protein>
    <submittedName>
        <fullName evidence="1">Uncharacterized protein</fullName>
    </submittedName>
</protein>
<name>A0A453JC12_AEGTS</name>
<organism evidence="1 2">
    <name type="scientific">Aegilops tauschii subsp. strangulata</name>
    <name type="common">Goatgrass</name>
    <dbReference type="NCBI Taxonomy" id="200361"/>
    <lineage>
        <taxon>Eukaryota</taxon>
        <taxon>Viridiplantae</taxon>
        <taxon>Streptophyta</taxon>
        <taxon>Embryophyta</taxon>
        <taxon>Tracheophyta</taxon>
        <taxon>Spermatophyta</taxon>
        <taxon>Magnoliopsida</taxon>
        <taxon>Liliopsida</taxon>
        <taxon>Poales</taxon>
        <taxon>Poaceae</taxon>
        <taxon>BOP clade</taxon>
        <taxon>Pooideae</taxon>
        <taxon>Triticodae</taxon>
        <taxon>Triticeae</taxon>
        <taxon>Triticinae</taxon>
        <taxon>Aegilops</taxon>
    </lineage>
</organism>
<evidence type="ECO:0000313" key="2">
    <source>
        <dbReference type="Proteomes" id="UP000015105"/>
    </source>
</evidence>
<sequence>INTHLPNSVPKLSDEGRSQKTLVVLTPTQLSLLPKSEPQGILGRSYSGSIECRPRRGRSVWRRPPTSTRRVLTPRTLQAQRETSVVPIRPAVRSSRRSAPAAWCLGAPMAR</sequence>
<reference evidence="2" key="2">
    <citation type="journal article" date="2017" name="Nat. Plants">
        <title>The Aegilops tauschii genome reveals multiple impacts of transposons.</title>
        <authorList>
            <person name="Zhao G."/>
            <person name="Zou C."/>
            <person name="Li K."/>
            <person name="Wang K."/>
            <person name="Li T."/>
            <person name="Gao L."/>
            <person name="Zhang X."/>
            <person name="Wang H."/>
            <person name="Yang Z."/>
            <person name="Liu X."/>
            <person name="Jiang W."/>
            <person name="Mao L."/>
            <person name="Kong X."/>
            <person name="Jiao Y."/>
            <person name="Jia J."/>
        </authorList>
    </citation>
    <scope>NUCLEOTIDE SEQUENCE [LARGE SCALE GENOMIC DNA]</scope>
    <source>
        <strain evidence="2">cv. AL8/78</strain>
    </source>
</reference>
<reference evidence="1" key="4">
    <citation type="submission" date="2019-03" db="UniProtKB">
        <authorList>
            <consortium name="EnsemblPlants"/>
        </authorList>
    </citation>
    <scope>IDENTIFICATION</scope>
</reference>
<proteinExistence type="predicted"/>
<reference evidence="2" key="1">
    <citation type="journal article" date="2014" name="Science">
        <title>Ancient hybridizations among the ancestral genomes of bread wheat.</title>
        <authorList>
            <consortium name="International Wheat Genome Sequencing Consortium,"/>
            <person name="Marcussen T."/>
            <person name="Sandve S.R."/>
            <person name="Heier L."/>
            <person name="Spannagl M."/>
            <person name="Pfeifer M."/>
            <person name="Jakobsen K.S."/>
            <person name="Wulff B.B."/>
            <person name="Steuernagel B."/>
            <person name="Mayer K.F."/>
            <person name="Olsen O.A."/>
        </authorList>
    </citation>
    <scope>NUCLEOTIDE SEQUENCE [LARGE SCALE GENOMIC DNA]</scope>
    <source>
        <strain evidence="2">cv. AL8/78</strain>
    </source>
</reference>
<reference evidence="1" key="3">
    <citation type="journal article" date="2017" name="Nature">
        <title>Genome sequence of the progenitor of the wheat D genome Aegilops tauschii.</title>
        <authorList>
            <person name="Luo M.C."/>
            <person name="Gu Y.Q."/>
            <person name="Puiu D."/>
            <person name="Wang H."/>
            <person name="Twardziok S.O."/>
            <person name="Deal K.R."/>
            <person name="Huo N."/>
            <person name="Zhu T."/>
            <person name="Wang L."/>
            <person name="Wang Y."/>
            <person name="McGuire P.E."/>
            <person name="Liu S."/>
            <person name="Long H."/>
            <person name="Ramasamy R.K."/>
            <person name="Rodriguez J.C."/>
            <person name="Van S.L."/>
            <person name="Yuan L."/>
            <person name="Wang Z."/>
            <person name="Xia Z."/>
            <person name="Xiao L."/>
            <person name="Anderson O.D."/>
            <person name="Ouyang S."/>
            <person name="Liang Y."/>
            <person name="Zimin A.V."/>
            <person name="Pertea G."/>
            <person name="Qi P."/>
            <person name="Bennetzen J.L."/>
            <person name="Dai X."/>
            <person name="Dawson M.W."/>
            <person name="Muller H.G."/>
            <person name="Kugler K."/>
            <person name="Rivarola-Duarte L."/>
            <person name="Spannagl M."/>
            <person name="Mayer K.F.X."/>
            <person name="Lu F.H."/>
            <person name="Bevan M.W."/>
            <person name="Leroy P."/>
            <person name="Li P."/>
            <person name="You F.M."/>
            <person name="Sun Q."/>
            <person name="Liu Z."/>
            <person name="Lyons E."/>
            <person name="Wicker T."/>
            <person name="Salzberg S.L."/>
            <person name="Devos K.M."/>
            <person name="Dvorak J."/>
        </authorList>
    </citation>
    <scope>NUCLEOTIDE SEQUENCE [LARGE SCALE GENOMIC DNA]</scope>
    <source>
        <strain evidence="1">cv. AL8/78</strain>
    </source>
</reference>
<dbReference type="Gramene" id="AET4Gv20859300.1">
    <property type="protein sequence ID" value="AET4Gv20859300.1"/>
    <property type="gene ID" value="AET4Gv20859300"/>
</dbReference>
<dbReference type="EnsemblPlants" id="AET4Gv20859300.1">
    <property type="protein sequence ID" value="AET4Gv20859300.1"/>
    <property type="gene ID" value="AET4Gv20859300"/>
</dbReference>
<keyword evidence="2" id="KW-1185">Reference proteome</keyword>
<dbReference type="Proteomes" id="UP000015105">
    <property type="component" value="Chromosome 4D"/>
</dbReference>
<dbReference type="AlphaFoldDB" id="A0A453JC12"/>
<reference evidence="1" key="5">
    <citation type="journal article" date="2021" name="G3 (Bethesda)">
        <title>Aegilops tauschii genome assembly Aet v5.0 features greater sequence contiguity and improved annotation.</title>
        <authorList>
            <person name="Wang L."/>
            <person name="Zhu T."/>
            <person name="Rodriguez J.C."/>
            <person name="Deal K.R."/>
            <person name="Dubcovsky J."/>
            <person name="McGuire P.E."/>
            <person name="Lux T."/>
            <person name="Spannagl M."/>
            <person name="Mayer K.F.X."/>
            <person name="Baldrich P."/>
            <person name="Meyers B.C."/>
            <person name="Huo N."/>
            <person name="Gu Y.Q."/>
            <person name="Zhou H."/>
            <person name="Devos K.M."/>
            <person name="Bennetzen J.L."/>
            <person name="Unver T."/>
            <person name="Budak H."/>
            <person name="Gulick P.J."/>
            <person name="Galiba G."/>
            <person name="Kalapos B."/>
            <person name="Nelson D.R."/>
            <person name="Li P."/>
            <person name="You F.M."/>
            <person name="Luo M.C."/>
            <person name="Dvorak J."/>
        </authorList>
    </citation>
    <scope>NUCLEOTIDE SEQUENCE [LARGE SCALE GENOMIC DNA]</scope>
    <source>
        <strain evidence="1">cv. AL8/78</strain>
    </source>
</reference>